<evidence type="ECO:0000313" key="3">
    <source>
        <dbReference type="Proteomes" id="UP000242637"/>
    </source>
</evidence>
<dbReference type="PROSITE" id="PS51257">
    <property type="entry name" value="PROKAR_LIPOPROTEIN"/>
    <property type="match status" value="1"/>
</dbReference>
<evidence type="ECO:0000313" key="2">
    <source>
        <dbReference type="EMBL" id="SNV20144.1"/>
    </source>
</evidence>
<dbReference type="KEGG" id="dco:SAMEA4475696_0929"/>
<gene>
    <name evidence="2" type="ORF">SAMEA4475696_00929</name>
</gene>
<keyword evidence="1" id="KW-0472">Membrane</keyword>
<protein>
    <submittedName>
        <fullName evidence="2">Uncharacterized protein</fullName>
    </submittedName>
</protein>
<accession>A0A239VEY4</accession>
<organism evidence="2 3">
    <name type="scientific">Dermatophilus congolensis</name>
    <dbReference type="NCBI Taxonomy" id="1863"/>
    <lineage>
        <taxon>Bacteria</taxon>
        <taxon>Bacillati</taxon>
        <taxon>Actinomycetota</taxon>
        <taxon>Actinomycetes</taxon>
        <taxon>Micrococcales</taxon>
        <taxon>Dermatophilaceae</taxon>
        <taxon>Dermatophilus</taxon>
    </lineage>
</organism>
<dbReference type="Proteomes" id="UP000242637">
    <property type="component" value="Chromosome 1"/>
</dbReference>
<feature type="transmembrane region" description="Helical" evidence="1">
    <location>
        <begin position="7"/>
        <end position="27"/>
    </location>
</feature>
<name>A0A239VEY4_9MICO</name>
<keyword evidence="1" id="KW-0812">Transmembrane</keyword>
<dbReference type="EMBL" id="LT906453">
    <property type="protein sequence ID" value="SNV20144.1"/>
    <property type="molecule type" value="Genomic_DNA"/>
</dbReference>
<reference evidence="2 3" key="1">
    <citation type="submission" date="2017-06" db="EMBL/GenBank/DDBJ databases">
        <authorList>
            <consortium name="Pathogen Informatics"/>
        </authorList>
    </citation>
    <scope>NUCLEOTIDE SEQUENCE [LARGE SCALE GENOMIC DNA]</scope>
    <source>
        <strain evidence="2 3">NCTC13039</strain>
    </source>
</reference>
<evidence type="ECO:0000256" key="1">
    <source>
        <dbReference type="SAM" id="Phobius"/>
    </source>
</evidence>
<dbReference type="STRING" id="1121387.GCA_000429885_01158"/>
<keyword evidence="1" id="KW-1133">Transmembrane helix</keyword>
<sequence length="98" mass="10955">MRRVWIFWWLVFSGCGGVFFSVMRWVVCRGVDGVCCVYLDGVGGRVVLSRRVVQVQVCVQVSVCWGWLVVLERAVGTGVWEFGQLVGLRGVKVRGFVG</sequence>
<keyword evidence="3" id="KW-1185">Reference proteome</keyword>
<proteinExistence type="predicted"/>
<dbReference type="AlphaFoldDB" id="A0A239VEY4"/>